<sequence length="79" mass="9598">MIILICLSIILRFNYPIYPCYSIISITIPPFFFFFFFFFGYMDILWVLSCEKILGALMIYKIRFQMNKFVKQEEKSSKH</sequence>
<evidence type="ECO:0000313" key="3">
    <source>
        <dbReference type="Proteomes" id="UP000030687"/>
    </source>
</evidence>
<protein>
    <submittedName>
        <fullName evidence="2">Uncharacterized protein</fullName>
    </submittedName>
</protein>
<dbReference type="Proteomes" id="UP000030687">
    <property type="component" value="Unassembled WGS sequence"/>
</dbReference>
<keyword evidence="3" id="KW-1185">Reference proteome</keyword>
<dbReference type="AlphaFoldDB" id="V4SXQ1"/>
<keyword evidence="1" id="KW-1133">Transmembrane helix</keyword>
<evidence type="ECO:0000313" key="2">
    <source>
        <dbReference type="EMBL" id="ESR43830.1"/>
    </source>
</evidence>
<dbReference type="KEGG" id="cic:CICLE_v10013242mg"/>
<dbReference type="EMBL" id="KI536861">
    <property type="protein sequence ID" value="ESR43830.1"/>
    <property type="molecule type" value="Genomic_DNA"/>
</dbReference>
<name>V4SXQ1_CITCL</name>
<gene>
    <name evidence="2" type="ORF">CICLE_v10013242mg</name>
</gene>
<accession>V4SXQ1</accession>
<proteinExistence type="predicted"/>
<keyword evidence="1" id="KW-0472">Membrane</keyword>
<feature type="transmembrane region" description="Helical" evidence="1">
    <location>
        <begin position="20"/>
        <end position="38"/>
    </location>
</feature>
<organism evidence="2 3">
    <name type="scientific">Citrus clementina</name>
    <name type="common">Clementine</name>
    <name type="synonym">Citrus deliciosa x Citrus sinensis</name>
    <dbReference type="NCBI Taxonomy" id="85681"/>
    <lineage>
        <taxon>Eukaryota</taxon>
        <taxon>Viridiplantae</taxon>
        <taxon>Streptophyta</taxon>
        <taxon>Embryophyta</taxon>
        <taxon>Tracheophyta</taxon>
        <taxon>Spermatophyta</taxon>
        <taxon>Magnoliopsida</taxon>
        <taxon>eudicotyledons</taxon>
        <taxon>Gunneridae</taxon>
        <taxon>Pentapetalae</taxon>
        <taxon>rosids</taxon>
        <taxon>malvids</taxon>
        <taxon>Sapindales</taxon>
        <taxon>Rutaceae</taxon>
        <taxon>Aurantioideae</taxon>
        <taxon>Citrus</taxon>
    </lineage>
</organism>
<evidence type="ECO:0000256" key="1">
    <source>
        <dbReference type="SAM" id="Phobius"/>
    </source>
</evidence>
<dbReference type="Gramene" id="ESR43830">
    <property type="protein sequence ID" value="ESR43830"/>
    <property type="gene ID" value="CICLE_v10013242mg"/>
</dbReference>
<keyword evidence="1" id="KW-0812">Transmembrane</keyword>
<dbReference type="InParanoid" id="V4SXQ1"/>
<reference evidence="2 3" key="1">
    <citation type="submission" date="2013-10" db="EMBL/GenBank/DDBJ databases">
        <authorList>
            <consortium name="International Citrus Genome Consortium"/>
            <person name="Jenkins J."/>
            <person name="Schmutz J."/>
            <person name="Prochnik S."/>
            <person name="Rokhsar D."/>
            <person name="Gmitter F."/>
            <person name="Ollitrault P."/>
            <person name="Machado M."/>
            <person name="Talon M."/>
            <person name="Wincker P."/>
            <person name="Jaillon O."/>
            <person name="Morgante M."/>
        </authorList>
    </citation>
    <scope>NUCLEOTIDE SEQUENCE</scope>
    <source>
        <strain evidence="3">cv. Clemenules</strain>
    </source>
</reference>